<dbReference type="AlphaFoldDB" id="A0A0W0FJB1"/>
<name>A0A0W0FJB1_MONRR</name>
<gene>
    <name evidence="2" type="ORF">WG66_11024</name>
</gene>
<organism evidence="2 3">
    <name type="scientific">Moniliophthora roreri</name>
    <name type="common">Frosty pod rot fungus</name>
    <name type="synonym">Monilia roreri</name>
    <dbReference type="NCBI Taxonomy" id="221103"/>
    <lineage>
        <taxon>Eukaryota</taxon>
        <taxon>Fungi</taxon>
        <taxon>Dikarya</taxon>
        <taxon>Basidiomycota</taxon>
        <taxon>Agaricomycotina</taxon>
        <taxon>Agaricomycetes</taxon>
        <taxon>Agaricomycetidae</taxon>
        <taxon>Agaricales</taxon>
        <taxon>Marasmiineae</taxon>
        <taxon>Marasmiaceae</taxon>
        <taxon>Moniliophthora</taxon>
    </lineage>
</organism>
<accession>A0A0W0FJB1</accession>
<feature type="region of interest" description="Disordered" evidence="1">
    <location>
        <begin position="1"/>
        <end position="20"/>
    </location>
</feature>
<evidence type="ECO:0000256" key="1">
    <source>
        <dbReference type="SAM" id="MobiDB-lite"/>
    </source>
</evidence>
<sequence length="80" mass="8751">MLRQTAFSATNTNTIDPEYKPLGPAVGMDSVSSKPFPGLFVFDGSRNPPLVHHLHVQQAPRRTLARPVGSLIRALNYHAS</sequence>
<feature type="compositionally biased region" description="Polar residues" evidence="1">
    <location>
        <begin position="1"/>
        <end position="15"/>
    </location>
</feature>
<proteinExistence type="predicted"/>
<evidence type="ECO:0000313" key="2">
    <source>
        <dbReference type="EMBL" id="KTB36409.1"/>
    </source>
</evidence>
<evidence type="ECO:0000313" key="3">
    <source>
        <dbReference type="Proteomes" id="UP000054988"/>
    </source>
</evidence>
<comment type="caution">
    <text evidence="2">The sequence shown here is derived from an EMBL/GenBank/DDBJ whole genome shotgun (WGS) entry which is preliminary data.</text>
</comment>
<reference evidence="2 3" key="1">
    <citation type="submission" date="2015-12" db="EMBL/GenBank/DDBJ databases">
        <title>Draft genome sequence of Moniliophthora roreri, the causal agent of frosty pod rot of cacao.</title>
        <authorList>
            <person name="Aime M.C."/>
            <person name="Diaz-Valderrama J.R."/>
            <person name="Kijpornyongpan T."/>
            <person name="Phillips-Mora W."/>
        </authorList>
    </citation>
    <scope>NUCLEOTIDE SEQUENCE [LARGE SCALE GENOMIC DNA]</scope>
    <source>
        <strain evidence="2 3">MCA 2952</strain>
    </source>
</reference>
<dbReference type="Proteomes" id="UP000054988">
    <property type="component" value="Unassembled WGS sequence"/>
</dbReference>
<dbReference type="EMBL" id="LATX01001908">
    <property type="protein sequence ID" value="KTB36409.1"/>
    <property type="molecule type" value="Genomic_DNA"/>
</dbReference>
<protein>
    <submittedName>
        <fullName evidence="2">Uncharacterized protein</fullName>
    </submittedName>
</protein>